<dbReference type="EMBL" id="KZ819289">
    <property type="protein sequence ID" value="PWN99140.1"/>
    <property type="molecule type" value="Genomic_DNA"/>
</dbReference>
<organism evidence="2 3">
    <name type="scientific">Tilletiopsis washingtonensis</name>
    <dbReference type="NCBI Taxonomy" id="58919"/>
    <lineage>
        <taxon>Eukaryota</taxon>
        <taxon>Fungi</taxon>
        <taxon>Dikarya</taxon>
        <taxon>Basidiomycota</taxon>
        <taxon>Ustilaginomycotina</taxon>
        <taxon>Exobasidiomycetes</taxon>
        <taxon>Entylomatales</taxon>
        <taxon>Entylomatales incertae sedis</taxon>
        <taxon>Tilletiopsis</taxon>
    </lineage>
</organism>
<keyword evidence="3" id="KW-1185">Reference proteome</keyword>
<dbReference type="GeneID" id="37269569"/>
<protein>
    <submittedName>
        <fullName evidence="2">Uncharacterized protein</fullName>
    </submittedName>
</protein>
<dbReference type="Proteomes" id="UP000245946">
    <property type="component" value="Unassembled WGS sequence"/>
</dbReference>
<proteinExistence type="predicted"/>
<name>A0A316ZBR3_9BASI</name>
<evidence type="ECO:0000313" key="2">
    <source>
        <dbReference type="EMBL" id="PWN99140.1"/>
    </source>
</evidence>
<gene>
    <name evidence="2" type="ORF">FA09DRAFT_329083</name>
</gene>
<sequence length="175" mass="19374">MRVRHAFASEEGQQRGGPSSEGGNFQFCALRRTRLRRRAVPTPPRVSCGSCRAAAAAASRRCRAAATRTRLVPLPRRGASRAAATAPTPRRVSLLRSTTSTMDLFLPHAKTATLLGMRMLNKARDELYAMCTTGQPVTWARPRRKATGVWQAATQDLSKLWKPSQEPRPLPERRV</sequence>
<evidence type="ECO:0000313" key="3">
    <source>
        <dbReference type="Proteomes" id="UP000245946"/>
    </source>
</evidence>
<feature type="region of interest" description="Disordered" evidence="1">
    <location>
        <begin position="1"/>
        <end position="24"/>
    </location>
</feature>
<dbReference type="RefSeq" id="XP_025599419.1">
    <property type="nucleotide sequence ID" value="XM_025742025.1"/>
</dbReference>
<accession>A0A316ZBR3</accession>
<dbReference type="AlphaFoldDB" id="A0A316ZBR3"/>
<reference evidence="2 3" key="1">
    <citation type="journal article" date="2018" name="Mol. Biol. Evol.">
        <title>Broad Genomic Sampling Reveals a Smut Pathogenic Ancestry of the Fungal Clade Ustilaginomycotina.</title>
        <authorList>
            <person name="Kijpornyongpan T."/>
            <person name="Mondo S.J."/>
            <person name="Barry K."/>
            <person name="Sandor L."/>
            <person name="Lee J."/>
            <person name="Lipzen A."/>
            <person name="Pangilinan J."/>
            <person name="LaButti K."/>
            <person name="Hainaut M."/>
            <person name="Henrissat B."/>
            <person name="Grigoriev I.V."/>
            <person name="Spatafora J.W."/>
            <person name="Aime M.C."/>
        </authorList>
    </citation>
    <scope>NUCLEOTIDE SEQUENCE [LARGE SCALE GENOMIC DNA]</scope>
    <source>
        <strain evidence="2 3">MCA 4186</strain>
    </source>
</reference>
<evidence type="ECO:0000256" key="1">
    <source>
        <dbReference type="SAM" id="MobiDB-lite"/>
    </source>
</evidence>